<proteinExistence type="predicted"/>
<name>A0A285X6P8_9FLAO</name>
<dbReference type="EMBL" id="OCMF01000003">
    <property type="protein sequence ID" value="SOC81027.1"/>
    <property type="molecule type" value="Genomic_DNA"/>
</dbReference>
<keyword evidence="2" id="KW-1185">Reference proteome</keyword>
<dbReference type="AlphaFoldDB" id="A0A285X6P8"/>
<sequence length="131" mass="15526">MNSFYCGKRRCRQFTLTNRNYEKTLFFNRSIVVITSCGRDDEKLSITNFNESRTIKLEPYKWYPYAMINIRVKGYVDDTIKIKRGAPFYDINLVGQLDTVRQMEYYGEGPVEFTFDPYRATKGNLEIIIEL</sequence>
<organism evidence="1 2">
    <name type="scientific">Salinimicrobium sediminis</name>
    <dbReference type="NCBI Taxonomy" id="1343891"/>
    <lineage>
        <taxon>Bacteria</taxon>
        <taxon>Pseudomonadati</taxon>
        <taxon>Bacteroidota</taxon>
        <taxon>Flavobacteriia</taxon>
        <taxon>Flavobacteriales</taxon>
        <taxon>Flavobacteriaceae</taxon>
        <taxon>Salinimicrobium</taxon>
    </lineage>
</organism>
<dbReference type="OrthoDB" id="1454468at2"/>
<evidence type="ECO:0000313" key="2">
    <source>
        <dbReference type="Proteomes" id="UP000219193"/>
    </source>
</evidence>
<reference evidence="2" key="1">
    <citation type="submission" date="2017-09" db="EMBL/GenBank/DDBJ databases">
        <authorList>
            <person name="Varghese N."/>
            <person name="Submissions S."/>
        </authorList>
    </citation>
    <scope>NUCLEOTIDE SEQUENCE [LARGE SCALE GENOMIC DNA]</scope>
    <source>
        <strain evidence="2">CGMCC 1.12641</strain>
    </source>
</reference>
<accession>A0A285X6P8</accession>
<protein>
    <submittedName>
        <fullName evidence="1">Uncharacterized protein</fullName>
    </submittedName>
</protein>
<evidence type="ECO:0000313" key="1">
    <source>
        <dbReference type="EMBL" id="SOC81027.1"/>
    </source>
</evidence>
<gene>
    <name evidence="1" type="ORF">SAMN06296241_2599</name>
</gene>
<dbReference type="Proteomes" id="UP000219193">
    <property type="component" value="Unassembled WGS sequence"/>
</dbReference>
<dbReference type="RefSeq" id="WP_097056785.1">
    <property type="nucleotide sequence ID" value="NZ_OCMF01000003.1"/>
</dbReference>